<proteinExistence type="predicted"/>
<dbReference type="Gene3D" id="1.20.1250.20">
    <property type="entry name" value="MFS general substrate transporter like domains"/>
    <property type="match status" value="1"/>
</dbReference>
<keyword evidence="4 7" id="KW-1133">Transmembrane helix</keyword>
<accession>A0A367KXL8</accession>
<dbReference type="SUPFAM" id="SSF103473">
    <property type="entry name" value="MFS general substrate transporter"/>
    <property type="match status" value="1"/>
</dbReference>
<dbReference type="OrthoDB" id="440553at2759"/>
<feature type="transmembrane region" description="Helical" evidence="7">
    <location>
        <begin position="377"/>
        <end position="396"/>
    </location>
</feature>
<keyword evidence="2" id="KW-0813">Transport</keyword>
<gene>
    <name evidence="9" type="ORF">CU098_013552</name>
</gene>
<name>A0A367KXL8_RHIST</name>
<dbReference type="FunFam" id="1.20.1720.10:FF:000009">
    <property type="entry name" value="MFS multidrug transporter"/>
    <property type="match status" value="1"/>
</dbReference>
<evidence type="ECO:0000313" key="10">
    <source>
        <dbReference type="Proteomes" id="UP000253551"/>
    </source>
</evidence>
<feature type="domain" description="Major facilitator superfamily (MFS) profile" evidence="8">
    <location>
        <begin position="51"/>
        <end position="494"/>
    </location>
</feature>
<evidence type="ECO:0000256" key="5">
    <source>
        <dbReference type="ARBA" id="ARBA00023136"/>
    </source>
</evidence>
<evidence type="ECO:0000256" key="4">
    <source>
        <dbReference type="ARBA" id="ARBA00022989"/>
    </source>
</evidence>
<keyword evidence="10" id="KW-1185">Reference proteome</keyword>
<evidence type="ECO:0000259" key="8">
    <source>
        <dbReference type="PROSITE" id="PS50850"/>
    </source>
</evidence>
<feature type="transmembrane region" description="Helical" evidence="7">
    <location>
        <begin position="206"/>
        <end position="226"/>
    </location>
</feature>
<dbReference type="GO" id="GO:0015137">
    <property type="term" value="F:citrate transmembrane transporter activity"/>
    <property type="evidence" value="ECO:0007669"/>
    <property type="project" value="UniProtKB-ARBA"/>
</dbReference>
<dbReference type="InterPro" id="IPR036259">
    <property type="entry name" value="MFS_trans_sf"/>
</dbReference>
<evidence type="ECO:0000256" key="1">
    <source>
        <dbReference type="ARBA" id="ARBA00004141"/>
    </source>
</evidence>
<dbReference type="STRING" id="4846.A0A367KXL8"/>
<dbReference type="InterPro" id="IPR020846">
    <property type="entry name" value="MFS_dom"/>
</dbReference>
<feature type="transmembrane region" description="Helical" evidence="7">
    <location>
        <begin position="147"/>
        <end position="165"/>
    </location>
</feature>
<evidence type="ECO:0000256" key="2">
    <source>
        <dbReference type="ARBA" id="ARBA00022448"/>
    </source>
</evidence>
<feature type="transmembrane region" description="Helical" evidence="7">
    <location>
        <begin position="408"/>
        <end position="433"/>
    </location>
</feature>
<dbReference type="EMBL" id="PJQM01000075">
    <property type="protein sequence ID" value="RCI06850.1"/>
    <property type="molecule type" value="Genomic_DNA"/>
</dbReference>
<dbReference type="GO" id="GO:0140115">
    <property type="term" value="P:export across plasma membrane"/>
    <property type="evidence" value="ECO:0007669"/>
    <property type="project" value="UniProtKB-ARBA"/>
</dbReference>
<feature type="transmembrane region" description="Helical" evidence="7">
    <location>
        <begin position="53"/>
        <end position="74"/>
    </location>
</feature>
<feature type="transmembrane region" description="Helical" evidence="7">
    <location>
        <begin position="285"/>
        <end position="306"/>
    </location>
</feature>
<dbReference type="AlphaFoldDB" id="A0A367KXL8"/>
<dbReference type="Pfam" id="PF07690">
    <property type="entry name" value="MFS_1"/>
    <property type="match status" value="1"/>
</dbReference>
<feature type="transmembrane region" description="Helical" evidence="7">
    <location>
        <begin position="118"/>
        <end position="135"/>
    </location>
</feature>
<comment type="caution">
    <text evidence="9">The sequence shown here is derived from an EMBL/GenBank/DDBJ whole genome shotgun (WGS) entry which is preliminary data.</text>
</comment>
<protein>
    <recommendedName>
        <fullName evidence="8">Major facilitator superfamily (MFS) profile domain-containing protein</fullName>
    </recommendedName>
</protein>
<feature type="transmembrane region" description="Helical" evidence="7">
    <location>
        <begin position="469"/>
        <end position="488"/>
    </location>
</feature>
<dbReference type="PROSITE" id="PS50850">
    <property type="entry name" value="MFS"/>
    <property type="match status" value="1"/>
</dbReference>
<dbReference type="FunFam" id="1.20.1250.20:FF:000172">
    <property type="entry name" value="MFS multidrug resistance transporter"/>
    <property type="match status" value="1"/>
</dbReference>
<sequence>MSQLQKSWIGTSSLTVTSTLYHKDSSVTLATTEEKIDEKTDRPYSIFTKNEKLAITITVSLSAFFCSFSTNIYFPALRVIQKTTEQLISLTVTMYLIFQGIAPSFWGAIADTWGRRPVYVATLFVYSLASVGAGFSRDYPMLLVMRMLQAVGSSSSIAVGAGTIGDISTPAERGGYMGIYSMLTQIGPVAGPILGGLISQTLGWRWIFWILAVMSSLLWIILVLFLPETLRSLVNDGSGYANPTPLQFWKRRYGTSSIICDPPTKHKREPIRVFQSLSYLKEKDVALLLVYYALQYGALHGMLSSLTKLFTENYKLNTLQIGLCYLASGVGASAGSYSSGKLLNWQFSKSCHAFFGTQGQLERQNLDPEFPIEATRLSFTGLWGIAFSLFTCAYGWCLQLEVHIAVPLIISFFMAFSSGYIFCTINTLLVDLFPDNSAAIIASNNLTRSLVGALAVFCVNPGVNSIGTGWFFTIIGIVILISRVMLIIELKMGPQWRRERLETKCESPV</sequence>
<keyword evidence="5 7" id="KW-0472">Membrane</keyword>
<dbReference type="InterPro" id="IPR011701">
    <property type="entry name" value="MFS"/>
</dbReference>
<feature type="transmembrane region" description="Helical" evidence="7">
    <location>
        <begin position="177"/>
        <end position="199"/>
    </location>
</feature>
<keyword evidence="6" id="KW-0325">Glycoprotein</keyword>
<evidence type="ECO:0000256" key="6">
    <source>
        <dbReference type="ARBA" id="ARBA00023180"/>
    </source>
</evidence>
<dbReference type="Proteomes" id="UP000253551">
    <property type="component" value="Unassembled WGS sequence"/>
</dbReference>
<dbReference type="PANTHER" id="PTHR23502">
    <property type="entry name" value="MAJOR FACILITATOR SUPERFAMILY"/>
    <property type="match status" value="1"/>
</dbReference>
<dbReference type="PANTHER" id="PTHR23502:SF51">
    <property type="entry name" value="QUINIDINE RESISTANCE PROTEIN 1-RELATED"/>
    <property type="match status" value="1"/>
</dbReference>
<organism evidence="9 10">
    <name type="scientific">Rhizopus stolonifer</name>
    <name type="common">Rhizopus nigricans</name>
    <dbReference type="NCBI Taxonomy" id="4846"/>
    <lineage>
        <taxon>Eukaryota</taxon>
        <taxon>Fungi</taxon>
        <taxon>Fungi incertae sedis</taxon>
        <taxon>Mucoromycota</taxon>
        <taxon>Mucoromycotina</taxon>
        <taxon>Mucoromycetes</taxon>
        <taxon>Mucorales</taxon>
        <taxon>Mucorineae</taxon>
        <taxon>Rhizopodaceae</taxon>
        <taxon>Rhizopus</taxon>
    </lineage>
</organism>
<reference evidence="9 10" key="1">
    <citation type="journal article" date="2018" name="G3 (Bethesda)">
        <title>Phylogenetic and Phylogenomic Definition of Rhizopus Species.</title>
        <authorList>
            <person name="Gryganskyi A.P."/>
            <person name="Golan J."/>
            <person name="Dolatabadi S."/>
            <person name="Mondo S."/>
            <person name="Robb S."/>
            <person name="Idnurm A."/>
            <person name="Muszewska A."/>
            <person name="Steczkiewicz K."/>
            <person name="Masonjones S."/>
            <person name="Liao H.L."/>
            <person name="Gajdeczka M.T."/>
            <person name="Anike F."/>
            <person name="Vuek A."/>
            <person name="Anishchenko I.M."/>
            <person name="Voigt K."/>
            <person name="de Hoog G.S."/>
            <person name="Smith M.E."/>
            <person name="Heitman J."/>
            <person name="Vilgalys R."/>
            <person name="Stajich J.E."/>
        </authorList>
    </citation>
    <scope>NUCLEOTIDE SEQUENCE [LARGE SCALE GENOMIC DNA]</scope>
    <source>
        <strain evidence="9 10">LSU 92-RS-03</strain>
    </source>
</reference>
<feature type="transmembrane region" description="Helical" evidence="7">
    <location>
        <begin position="86"/>
        <end position="106"/>
    </location>
</feature>
<evidence type="ECO:0000313" key="9">
    <source>
        <dbReference type="EMBL" id="RCI06850.1"/>
    </source>
</evidence>
<evidence type="ECO:0000256" key="3">
    <source>
        <dbReference type="ARBA" id="ARBA00022692"/>
    </source>
</evidence>
<evidence type="ECO:0000256" key="7">
    <source>
        <dbReference type="SAM" id="Phobius"/>
    </source>
</evidence>
<dbReference type="CDD" id="cd17323">
    <property type="entry name" value="MFS_Tpo1_MDR_like"/>
    <property type="match status" value="1"/>
</dbReference>
<keyword evidence="3 7" id="KW-0812">Transmembrane</keyword>
<comment type="subcellular location">
    <subcellularLocation>
        <location evidence="1">Membrane</location>
        <topology evidence="1">Multi-pass membrane protein</topology>
    </subcellularLocation>
</comment>
<dbReference type="GO" id="GO:0005886">
    <property type="term" value="C:plasma membrane"/>
    <property type="evidence" value="ECO:0007669"/>
    <property type="project" value="TreeGrafter"/>
</dbReference>